<keyword evidence="2" id="KW-0472">Membrane</keyword>
<dbReference type="Gene3D" id="1.25.40.10">
    <property type="entry name" value="Tetratricopeptide repeat domain"/>
    <property type="match status" value="1"/>
</dbReference>
<evidence type="ECO:0000313" key="3">
    <source>
        <dbReference type="EMBL" id="OGG57881.1"/>
    </source>
</evidence>
<dbReference type="EMBL" id="MFKX01000008">
    <property type="protein sequence ID" value="OGG57881.1"/>
    <property type="molecule type" value="Genomic_DNA"/>
</dbReference>
<sequence>MQTVNKNIITAAIVMLVLAGAVWWFTQNPSHPLPLVEGDAVSSWDFQGIHKDEGALEKKANDEITRLTNLLGGDQSGKDDDPTDYILYVSIANQYELLGDGKNAYEYLGRAVNIDSTKTGLAWHNLGSLLERLGAYGTARVAYAKAVEAQPHIEQYHVARLRFLMGHLKDDTSAIEAAFGEAEAQFGKEAPFLLQIRAQWEEITGRLDEAASTLEDMQRFVGSRNTEVDHEIARLRSL</sequence>
<dbReference type="AlphaFoldDB" id="A0A1F6D957"/>
<dbReference type="InterPro" id="IPR019734">
    <property type="entry name" value="TPR_rpt"/>
</dbReference>
<keyword evidence="2" id="KW-0812">Transmembrane</keyword>
<evidence type="ECO:0000313" key="4">
    <source>
        <dbReference type="Proteomes" id="UP000177958"/>
    </source>
</evidence>
<dbReference type="Proteomes" id="UP000177958">
    <property type="component" value="Unassembled WGS sequence"/>
</dbReference>
<dbReference type="PROSITE" id="PS50005">
    <property type="entry name" value="TPR"/>
    <property type="match status" value="1"/>
</dbReference>
<proteinExistence type="predicted"/>
<feature type="transmembrane region" description="Helical" evidence="2">
    <location>
        <begin position="7"/>
        <end position="25"/>
    </location>
</feature>
<dbReference type="InterPro" id="IPR011990">
    <property type="entry name" value="TPR-like_helical_dom_sf"/>
</dbReference>
<reference evidence="3 4" key="1">
    <citation type="journal article" date="2016" name="Nat. Commun.">
        <title>Thousands of microbial genomes shed light on interconnected biogeochemical processes in an aquifer system.</title>
        <authorList>
            <person name="Anantharaman K."/>
            <person name="Brown C.T."/>
            <person name="Hug L.A."/>
            <person name="Sharon I."/>
            <person name="Castelle C.J."/>
            <person name="Probst A.J."/>
            <person name="Thomas B.C."/>
            <person name="Singh A."/>
            <person name="Wilkins M.J."/>
            <person name="Karaoz U."/>
            <person name="Brodie E.L."/>
            <person name="Williams K.H."/>
            <person name="Hubbard S.S."/>
            <person name="Banfield J.F."/>
        </authorList>
    </citation>
    <scope>NUCLEOTIDE SEQUENCE [LARGE SCALE GENOMIC DNA]</scope>
</reference>
<protein>
    <submittedName>
        <fullName evidence="3">Uncharacterized protein</fullName>
    </submittedName>
</protein>
<evidence type="ECO:0000256" key="2">
    <source>
        <dbReference type="SAM" id="Phobius"/>
    </source>
</evidence>
<feature type="repeat" description="TPR" evidence="1">
    <location>
        <begin position="120"/>
        <end position="153"/>
    </location>
</feature>
<keyword evidence="2" id="KW-1133">Transmembrane helix</keyword>
<evidence type="ECO:0000256" key="1">
    <source>
        <dbReference type="PROSITE-ProRule" id="PRU00339"/>
    </source>
</evidence>
<gene>
    <name evidence="3" type="ORF">A2853_03030</name>
</gene>
<comment type="caution">
    <text evidence="3">The sequence shown here is derived from an EMBL/GenBank/DDBJ whole genome shotgun (WGS) entry which is preliminary data.</text>
</comment>
<keyword evidence="1" id="KW-0802">TPR repeat</keyword>
<organism evidence="3 4">
    <name type="scientific">Candidatus Kaiserbacteria bacterium RIFCSPHIGHO2_01_FULL_55_17</name>
    <dbReference type="NCBI Taxonomy" id="1798484"/>
    <lineage>
        <taxon>Bacteria</taxon>
        <taxon>Candidatus Kaiseribacteriota</taxon>
    </lineage>
</organism>
<name>A0A1F6D957_9BACT</name>
<dbReference type="Pfam" id="PF13181">
    <property type="entry name" value="TPR_8"/>
    <property type="match status" value="1"/>
</dbReference>
<dbReference type="SUPFAM" id="SSF48452">
    <property type="entry name" value="TPR-like"/>
    <property type="match status" value="1"/>
</dbReference>
<accession>A0A1F6D957</accession>
<dbReference type="SMART" id="SM00028">
    <property type="entry name" value="TPR"/>
    <property type="match status" value="2"/>
</dbReference>